<evidence type="ECO:0000259" key="1">
    <source>
        <dbReference type="Pfam" id="PF19993"/>
    </source>
</evidence>
<gene>
    <name evidence="2" type="ORF">SAMN06264365_108153</name>
</gene>
<dbReference type="Pfam" id="PF19993">
    <property type="entry name" value="DO-GTPase2"/>
    <property type="match status" value="1"/>
</dbReference>
<keyword evidence="3" id="KW-1185">Reference proteome</keyword>
<dbReference type="Proteomes" id="UP000198415">
    <property type="component" value="Unassembled WGS sequence"/>
</dbReference>
<reference evidence="2 3" key="1">
    <citation type="submission" date="2017-06" db="EMBL/GenBank/DDBJ databases">
        <authorList>
            <person name="Kim H.J."/>
            <person name="Triplett B.A."/>
        </authorList>
    </citation>
    <scope>NUCLEOTIDE SEQUENCE [LARGE SCALE GENOMIC DNA]</scope>
    <source>
        <strain evidence="2 3">DSM 43151</strain>
    </source>
</reference>
<name>A0A239AWE8_9ACTN</name>
<protein>
    <recommendedName>
        <fullName evidence="1">Double-GTPase 2 domain-containing protein</fullName>
    </recommendedName>
</protein>
<feature type="domain" description="Double-GTPase 2" evidence="1">
    <location>
        <begin position="94"/>
        <end position="299"/>
    </location>
</feature>
<dbReference type="OrthoDB" id="143162at2"/>
<proteinExistence type="predicted"/>
<dbReference type="EMBL" id="FZNR01000008">
    <property type="protein sequence ID" value="SNR99671.1"/>
    <property type="molecule type" value="Genomic_DNA"/>
</dbReference>
<sequence length="402" mass="44228">MAKLTCPYCYRPFAEKEMRFRCSGMRAADGRFCEAAPDPVRVALGDQMVVLPVVEGNGRKLSATCQACGNAATVQICPHCHAQLPVHFGKIDTRMVAMVGAKFSGKSVYTTVLMHELIHRVGRRFDAAVIGADEETRKKFGNEERALYNEGVLPDTTRPANAGEQGRQPFVFKFSLGERKRFRSTLRHTVLSFFDTAGEDLETSRGVAQNVTYLSSADGIIVLLDPLTVPGLVQTLGIDPDVLPARSQQEAARGDSPINILTRVTELLQKLPGAGPNRMIDVPVAIAFSKVDALWEALPEDSPLRQPAPDAACFPEQDSLAVHDHVQALLLQWEGGQIDQLLHKHYRTYRYFGLSALGAVPPAKEPAQARQRVAKSGIQPHRVEDPFLWLLSRLKVIETGRG</sequence>
<accession>A0A239AWE8</accession>
<organism evidence="2 3">
    <name type="scientific">Actinoplanes regularis</name>
    <dbReference type="NCBI Taxonomy" id="52697"/>
    <lineage>
        <taxon>Bacteria</taxon>
        <taxon>Bacillati</taxon>
        <taxon>Actinomycetota</taxon>
        <taxon>Actinomycetes</taxon>
        <taxon>Micromonosporales</taxon>
        <taxon>Micromonosporaceae</taxon>
        <taxon>Actinoplanes</taxon>
    </lineage>
</organism>
<dbReference type="InterPro" id="IPR045528">
    <property type="entry name" value="DO-GTPase2"/>
</dbReference>
<dbReference type="AlphaFoldDB" id="A0A239AWE8"/>
<evidence type="ECO:0000313" key="3">
    <source>
        <dbReference type="Proteomes" id="UP000198415"/>
    </source>
</evidence>
<evidence type="ECO:0000313" key="2">
    <source>
        <dbReference type="EMBL" id="SNR99671.1"/>
    </source>
</evidence>